<evidence type="ECO:0000313" key="7">
    <source>
        <dbReference type="Proteomes" id="UP000033448"/>
    </source>
</evidence>
<evidence type="ECO:0000256" key="3">
    <source>
        <dbReference type="ARBA" id="ARBA00023163"/>
    </source>
</evidence>
<organism evidence="6 7">
    <name type="scientific">Microbacterium azadirachtae</name>
    <dbReference type="NCBI Taxonomy" id="582680"/>
    <lineage>
        <taxon>Bacteria</taxon>
        <taxon>Bacillati</taxon>
        <taxon>Actinomycetota</taxon>
        <taxon>Actinomycetes</taxon>
        <taxon>Micrococcales</taxon>
        <taxon>Microbacteriaceae</taxon>
        <taxon>Microbacterium</taxon>
    </lineage>
</organism>
<dbReference type="CDD" id="cd01392">
    <property type="entry name" value="HTH_LacI"/>
    <property type="match status" value="1"/>
</dbReference>
<keyword evidence="2" id="KW-0238">DNA-binding</keyword>
<dbReference type="SUPFAM" id="SSF47413">
    <property type="entry name" value="lambda repressor-like DNA-binding domains"/>
    <property type="match status" value="1"/>
</dbReference>
<comment type="caution">
    <text evidence="6">The sequence shown here is derived from an EMBL/GenBank/DDBJ whole genome shotgun (WGS) entry which is preliminary data.</text>
</comment>
<dbReference type="InterPro" id="IPR046335">
    <property type="entry name" value="LacI/GalR-like_sensor"/>
</dbReference>
<gene>
    <name evidence="6" type="primary">ccpA_1</name>
    <name evidence="6" type="ORF">RL72_00061</name>
</gene>
<name>A0A0F0LS74_9MICO</name>
<dbReference type="SMART" id="SM00354">
    <property type="entry name" value="HTH_LACI"/>
    <property type="match status" value="1"/>
</dbReference>
<evidence type="ECO:0000256" key="2">
    <source>
        <dbReference type="ARBA" id="ARBA00023125"/>
    </source>
</evidence>
<dbReference type="CDD" id="cd06267">
    <property type="entry name" value="PBP1_LacI_sugar_binding-like"/>
    <property type="match status" value="1"/>
</dbReference>
<dbReference type="Gene3D" id="3.40.50.2300">
    <property type="match status" value="2"/>
</dbReference>
<dbReference type="RefSeq" id="WP_045248814.1">
    <property type="nucleotide sequence ID" value="NZ_CP099706.1"/>
</dbReference>
<keyword evidence="3" id="KW-0804">Transcription</keyword>
<keyword evidence="7" id="KW-1185">Reference proteome</keyword>
<dbReference type="PATRIC" id="fig|582680.7.peg.75"/>
<accession>A0A0F0LS74</accession>
<protein>
    <submittedName>
        <fullName evidence="6">Catabolite control protein A</fullName>
    </submittedName>
</protein>
<feature type="domain" description="HTH lacI-type" evidence="5">
    <location>
        <begin position="7"/>
        <end position="61"/>
    </location>
</feature>
<proteinExistence type="predicted"/>
<dbReference type="OrthoDB" id="1938857at2"/>
<dbReference type="GO" id="GO:0000976">
    <property type="term" value="F:transcription cis-regulatory region binding"/>
    <property type="evidence" value="ECO:0007669"/>
    <property type="project" value="TreeGrafter"/>
</dbReference>
<evidence type="ECO:0000259" key="5">
    <source>
        <dbReference type="PROSITE" id="PS50932"/>
    </source>
</evidence>
<dbReference type="Pfam" id="PF00356">
    <property type="entry name" value="LacI"/>
    <property type="match status" value="1"/>
</dbReference>
<feature type="region of interest" description="Disordered" evidence="4">
    <location>
        <begin position="319"/>
        <end position="340"/>
    </location>
</feature>
<reference evidence="6 7" key="1">
    <citation type="submission" date="2015-02" db="EMBL/GenBank/DDBJ databases">
        <title>Draft genome sequences of ten Microbacterium spp. with emphasis on heavy metal contaminated environments.</title>
        <authorList>
            <person name="Corretto E."/>
        </authorList>
    </citation>
    <scope>NUCLEOTIDE SEQUENCE [LARGE SCALE GENOMIC DNA]</scope>
    <source>
        <strain evidence="6 7">DSM 23848</strain>
    </source>
</reference>
<dbReference type="SUPFAM" id="SSF53822">
    <property type="entry name" value="Periplasmic binding protein-like I"/>
    <property type="match status" value="1"/>
</dbReference>
<evidence type="ECO:0000313" key="6">
    <source>
        <dbReference type="EMBL" id="KJL34351.1"/>
    </source>
</evidence>
<dbReference type="EMBL" id="JYIT01000028">
    <property type="protein sequence ID" value="KJL34351.1"/>
    <property type="molecule type" value="Genomic_DNA"/>
</dbReference>
<dbReference type="PROSITE" id="PS50932">
    <property type="entry name" value="HTH_LACI_2"/>
    <property type="match status" value="1"/>
</dbReference>
<keyword evidence="1" id="KW-0805">Transcription regulation</keyword>
<dbReference type="PROSITE" id="PS00356">
    <property type="entry name" value="HTH_LACI_1"/>
    <property type="match status" value="1"/>
</dbReference>
<dbReference type="Proteomes" id="UP000033448">
    <property type="component" value="Unassembled WGS sequence"/>
</dbReference>
<dbReference type="InterPro" id="IPR000843">
    <property type="entry name" value="HTH_LacI"/>
</dbReference>
<evidence type="ECO:0000256" key="4">
    <source>
        <dbReference type="SAM" id="MobiDB-lite"/>
    </source>
</evidence>
<dbReference type="Gene3D" id="1.10.260.40">
    <property type="entry name" value="lambda repressor-like DNA-binding domains"/>
    <property type="match status" value="1"/>
</dbReference>
<dbReference type="AlphaFoldDB" id="A0A0F0LS74"/>
<dbReference type="PANTHER" id="PTHR30146:SF155">
    <property type="entry name" value="ALANINE RACEMASE"/>
    <property type="match status" value="1"/>
</dbReference>
<sequence length="340" mass="35866">MSQAKRITIADIARLAGVSPGAVSFALNGRPGVSEQTRQRILEIAEQHQWQPSSAARALVGSRAGVVGFAVNRPARTLGTEAFFTDLIAGVQSALALHGIALQLVVVSSIEEEMATYRRWRSAHQVDGVIVIDPRDDDPRLQLLPALALPAVVIGSRDASGDPPAIWLDDEAAAHALFDYLAALGHREIAYVSGPAEFQHTRIRADVLEALAGRGVAGETLVTDFSPAAATAATRTLLSRADRPSAIVYDNDVMAIAGLRVAQEMGVAVPHALSVASFDDSVVTGLVHPSITCLTRDTFALGEQAATFLLERIGSADPLPSRRGPAPALTIRESTAAPSR</sequence>
<dbReference type="InterPro" id="IPR028082">
    <property type="entry name" value="Peripla_BP_I"/>
</dbReference>
<dbReference type="InterPro" id="IPR010982">
    <property type="entry name" value="Lambda_DNA-bd_dom_sf"/>
</dbReference>
<dbReference type="Pfam" id="PF13377">
    <property type="entry name" value="Peripla_BP_3"/>
    <property type="match status" value="1"/>
</dbReference>
<dbReference type="PANTHER" id="PTHR30146">
    <property type="entry name" value="LACI-RELATED TRANSCRIPTIONAL REPRESSOR"/>
    <property type="match status" value="1"/>
</dbReference>
<dbReference type="GO" id="GO:0003700">
    <property type="term" value="F:DNA-binding transcription factor activity"/>
    <property type="evidence" value="ECO:0007669"/>
    <property type="project" value="TreeGrafter"/>
</dbReference>
<evidence type="ECO:0000256" key="1">
    <source>
        <dbReference type="ARBA" id="ARBA00023015"/>
    </source>
</evidence>